<dbReference type="SMART" id="SM00271">
    <property type="entry name" value="DnaJ"/>
    <property type="match status" value="1"/>
</dbReference>
<dbReference type="Proteomes" id="UP001187471">
    <property type="component" value="Unassembled WGS sequence"/>
</dbReference>
<accession>A0AA88REG2</accession>
<evidence type="ECO:0000313" key="5">
    <source>
        <dbReference type="Proteomes" id="UP001187471"/>
    </source>
</evidence>
<sequence length="698" mass="80020">MFQSHCSFFGILILVFVAVNPMVELSSKTKRNKKSLSSSQSASSSLDTSDEDKEYQRRHKSSRRRHKDREDKRRSSKGSWRREEEKKRERKKRDKKDRERTRRTSSKRLRKEGKNIISDSESDNECVPSGPETERLHDDPQDVARHLLKVFPGVSADLEQLLQMVDNGQAVDISGLSERSLVKHLRKLFLSLNLKENSDLVFLLPSNLPHTLEVIGPIIRPNVEPQKEQLDHFVSQNDKHMVVPDAEFGEVTDSGNPSVLSPEVAASAPRRRMIGPEIPSAELLAAAAKLTEAEAELREAEMIGDDEVFIGPPPPAMVTEAESANEAERFEEHEPVELVTRIMGAEVDSPYDVLGVNRNMSDDNMKKRYWKLSLMVHPDKCPHPQANQAFIKMNKAYKDLRDPDKVNFIHQQASYSVNLMCFPLTCIFVLGPRKIMDEKIIRKEEEEKFKAELKEMREAAHWRRLQGISMEGDDVLLADMDAKVEAKRDEWMTTLPPERKVSHSSAPFSWFCRLSLHNSYYLMFPGMTTQSTKFSRSSKEGRGDTSAWTDTPSERAQKAKMKYVCSFSFILPGIKIHATYFPSDGSYLEAYNQAAALASNDQEKKRANSDAELVDKYNNVKRSKSLVEKHQEEVRNRSEKKSKQERAKEEWEGQHPWKPWDREKDLTAGRQKVKLDAENMSQGLSFRFSSGSFQRNFL</sequence>
<feature type="signal peptide" evidence="2">
    <location>
        <begin position="1"/>
        <end position="21"/>
    </location>
</feature>
<feature type="domain" description="J" evidence="3">
    <location>
        <begin position="349"/>
        <end position="419"/>
    </location>
</feature>
<dbReference type="Pfam" id="PF00226">
    <property type="entry name" value="DnaJ"/>
    <property type="match status" value="1"/>
</dbReference>
<dbReference type="PROSITE" id="PS50076">
    <property type="entry name" value="DNAJ_2"/>
    <property type="match status" value="1"/>
</dbReference>
<dbReference type="SUPFAM" id="SSF46565">
    <property type="entry name" value="Chaperone J-domain"/>
    <property type="match status" value="1"/>
</dbReference>
<dbReference type="PRINTS" id="PR00625">
    <property type="entry name" value="JDOMAIN"/>
</dbReference>
<feature type="region of interest" description="Disordered" evidence="1">
    <location>
        <begin position="533"/>
        <end position="553"/>
    </location>
</feature>
<dbReference type="CDD" id="cd06257">
    <property type="entry name" value="DnaJ"/>
    <property type="match status" value="1"/>
</dbReference>
<name>A0AA88REG2_9ASTE</name>
<organism evidence="4 5">
    <name type="scientific">Escallonia rubra</name>
    <dbReference type="NCBI Taxonomy" id="112253"/>
    <lineage>
        <taxon>Eukaryota</taxon>
        <taxon>Viridiplantae</taxon>
        <taxon>Streptophyta</taxon>
        <taxon>Embryophyta</taxon>
        <taxon>Tracheophyta</taxon>
        <taxon>Spermatophyta</taxon>
        <taxon>Magnoliopsida</taxon>
        <taxon>eudicotyledons</taxon>
        <taxon>Gunneridae</taxon>
        <taxon>Pentapetalae</taxon>
        <taxon>asterids</taxon>
        <taxon>campanulids</taxon>
        <taxon>Escalloniales</taxon>
        <taxon>Escalloniaceae</taxon>
        <taxon>Escallonia</taxon>
    </lineage>
</organism>
<dbReference type="AlphaFoldDB" id="A0AA88REG2"/>
<dbReference type="InterPro" id="IPR001623">
    <property type="entry name" value="DnaJ_domain"/>
</dbReference>
<dbReference type="InterPro" id="IPR036869">
    <property type="entry name" value="J_dom_sf"/>
</dbReference>
<evidence type="ECO:0000313" key="4">
    <source>
        <dbReference type="EMBL" id="KAK2987933.1"/>
    </source>
</evidence>
<keyword evidence="5" id="KW-1185">Reference proteome</keyword>
<gene>
    <name evidence="4" type="ORF">RJ640_003411</name>
</gene>
<evidence type="ECO:0000256" key="1">
    <source>
        <dbReference type="SAM" id="MobiDB-lite"/>
    </source>
</evidence>
<keyword evidence="2" id="KW-0732">Signal</keyword>
<dbReference type="PANTHER" id="PTHR47422:SF1">
    <property type="entry name" value="DNAJ HEAT SHOCK N-TERMINAL DOMAIN-CONTAINING PROTEIN"/>
    <property type="match status" value="1"/>
</dbReference>
<evidence type="ECO:0000259" key="3">
    <source>
        <dbReference type="PROSITE" id="PS50076"/>
    </source>
</evidence>
<feature type="compositionally biased region" description="Low complexity" evidence="1">
    <location>
        <begin position="35"/>
        <end position="47"/>
    </location>
</feature>
<feature type="compositionally biased region" description="Basic and acidic residues" evidence="1">
    <location>
        <begin position="625"/>
        <end position="665"/>
    </location>
</feature>
<proteinExistence type="predicted"/>
<dbReference type="PANTHER" id="PTHR47422">
    <property type="entry name" value="DNAJ HEAT SHOCK N-TERMINAL DOMAIN-CONTAINING PROTEIN"/>
    <property type="match status" value="1"/>
</dbReference>
<feature type="compositionally biased region" description="Basic residues" evidence="1">
    <location>
        <begin position="56"/>
        <end position="67"/>
    </location>
</feature>
<reference evidence="4" key="1">
    <citation type="submission" date="2022-12" db="EMBL/GenBank/DDBJ databases">
        <title>Draft genome assemblies for two species of Escallonia (Escalloniales).</title>
        <authorList>
            <person name="Chanderbali A."/>
            <person name="Dervinis C."/>
            <person name="Anghel I."/>
            <person name="Soltis D."/>
            <person name="Soltis P."/>
            <person name="Zapata F."/>
        </authorList>
    </citation>
    <scope>NUCLEOTIDE SEQUENCE</scope>
    <source>
        <strain evidence="4">UCBG92.1500</strain>
        <tissue evidence="4">Leaf</tissue>
    </source>
</reference>
<dbReference type="EMBL" id="JAVXUO010000923">
    <property type="protein sequence ID" value="KAK2987933.1"/>
    <property type="molecule type" value="Genomic_DNA"/>
</dbReference>
<feature type="chain" id="PRO_5041639811" description="J domain-containing protein" evidence="2">
    <location>
        <begin position="22"/>
        <end position="698"/>
    </location>
</feature>
<comment type="caution">
    <text evidence="4">The sequence shown here is derived from an EMBL/GenBank/DDBJ whole genome shotgun (WGS) entry which is preliminary data.</text>
</comment>
<evidence type="ECO:0000256" key="2">
    <source>
        <dbReference type="SAM" id="SignalP"/>
    </source>
</evidence>
<protein>
    <recommendedName>
        <fullName evidence="3">J domain-containing protein</fullName>
    </recommendedName>
</protein>
<feature type="region of interest" description="Disordered" evidence="1">
    <location>
        <begin position="27"/>
        <end position="137"/>
    </location>
</feature>
<dbReference type="Pfam" id="PF12572">
    <property type="entry name" value="DUF3752"/>
    <property type="match status" value="2"/>
</dbReference>
<dbReference type="InterPro" id="IPR022226">
    <property type="entry name" value="DUF3752"/>
</dbReference>
<dbReference type="Gene3D" id="1.10.287.110">
    <property type="entry name" value="DnaJ domain"/>
    <property type="match status" value="1"/>
</dbReference>
<feature type="region of interest" description="Disordered" evidence="1">
    <location>
        <begin position="622"/>
        <end position="665"/>
    </location>
</feature>